<sequence>MFDLVPTESRDESFVLASCLFSEHGHELAEAAAMLGGASAEAKVVSCALQIVEAGTITPHIEMALISLFRLFSLERVGDPECIETILFMGISPSSPQVETICLLTDMLANILDAIDVAALAHCPDVVADQPTAV</sequence>
<dbReference type="EMBL" id="FOJU01000002">
    <property type="protein sequence ID" value="SFA84453.1"/>
    <property type="molecule type" value="Genomic_DNA"/>
</dbReference>
<proteinExistence type="predicted"/>
<evidence type="ECO:0000313" key="2">
    <source>
        <dbReference type="Proteomes" id="UP000198796"/>
    </source>
</evidence>
<dbReference type="Proteomes" id="UP000198796">
    <property type="component" value="Unassembled WGS sequence"/>
</dbReference>
<dbReference type="STRING" id="871651.SAMN05421688_1090"/>
<name>A0A1I0W8U6_9RHOB</name>
<keyword evidence="2" id="KW-1185">Reference proteome</keyword>
<gene>
    <name evidence="1" type="ORF">SAMN05421688_1090</name>
</gene>
<accession>A0A1I0W8U6</accession>
<dbReference type="RefSeq" id="WP_092061431.1">
    <property type="nucleotide sequence ID" value="NZ_FOJU01000002.1"/>
</dbReference>
<dbReference type="OrthoDB" id="7728363at2"/>
<organism evidence="1 2">
    <name type="scientific">Poseidonocella pacifica</name>
    <dbReference type="NCBI Taxonomy" id="871651"/>
    <lineage>
        <taxon>Bacteria</taxon>
        <taxon>Pseudomonadati</taxon>
        <taxon>Pseudomonadota</taxon>
        <taxon>Alphaproteobacteria</taxon>
        <taxon>Rhodobacterales</taxon>
        <taxon>Roseobacteraceae</taxon>
        <taxon>Poseidonocella</taxon>
    </lineage>
</organism>
<protein>
    <submittedName>
        <fullName evidence="1">Uncharacterized protein</fullName>
    </submittedName>
</protein>
<dbReference type="AlphaFoldDB" id="A0A1I0W8U6"/>
<reference evidence="1 2" key="1">
    <citation type="submission" date="2016-10" db="EMBL/GenBank/DDBJ databases">
        <authorList>
            <person name="de Groot N.N."/>
        </authorList>
    </citation>
    <scope>NUCLEOTIDE SEQUENCE [LARGE SCALE GENOMIC DNA]</scope>
    <source>
        <strain evidence="1 2">DSM 29316</strain>
    </source>
</reference>
<evidence type="ECO:0000313" key="1">
    <source>
        <dbReference type="EMBL" id="SFA84453.1"/>
    </source>
</evidence>